<gene>
    <name evidence="2" type="ORF">GWK47_054532</name>
</gene>
<name>A0A8J5CPX8_CHIOP</name>
<evidence type="ECO:0000256" key="1">
    <source>
        <dbReference type="SAM" id="SignalP"/>
    </source>
</evidence>
<protein>
    <submittedName>
        <fullName evidence="2">Uncharacterized protein</fullName>
    </submittedName>
</protein>
<reference evidence="2" key="1">
    <citation type="submission" date="2020-07" db="EMBL/GenBank/DDBJ databases">
        <title>The High-quality genome of the commercially important snow crab, Chionoecetes opilio.</title>
        <authorList>
            <person name="Jeong J.-H."/>
            <person name="Ryu S."/>
        </authorList>
    </citation>
    <scope>NUCLEOTIDE SEQUENCE</scope>
    <source>
        <strain evidence="2">MADBK_172401_WGS</strain>
        <tissue evidence="2">Digestive gland</tissue>
    </source>
</reference>
<evidence type="ECO:0000313" key="3">
    <source>
        <dbReference type="Proteomes" id="UP000770661"/>
    </source>
</evidence>
<feature type="signal peptide" evidence="1">
    <location>
        <begin position="1"/>
        <end position="23"/>
    </location>
</feature>
<accession>A0A8J5CPX8</accession>
<keyword evidence="3" id="KW-1185">Reference proteome</keyword>
<comment type="caution">
    <text evidence="2">The sequence shown here is derived from an EMBL/GenBank/DDBJ whole genome shotgun (WGS) entry which is preliminary data.</text>
</comment>
<dbReference type="Proteomes" id="UP000770661">
    <property type="component" value="Unassembled WGS sequence"/>
</dbReference>
<keyword evidence="1" id="KW-0732">Signal</keyword>
<proteinExistence type="predicted"/>
<feature type="chain" id="PRO_5035270056" evidence="1">
    <location>
        <begin position="24"/>
        <end position="148"/>
    </location>
</feature>
<organism evidence="2 3">
    <name type="scientific">Chionoecetes opilio</name>
    <name type="common">Atlantic snow crab</name>
    <name type="synonym">Cancer opilio</name>
    <dbReference type="NCBI Taxonomy" id="41210"/>
    <lineage>
        <taxon>Eukaryota</taxon>
        <taxon>Metazoa</taxon>
        <taxon>Ecdysozoa</taxon>
        <taxon>Arthropoda</taxon>
        <taxon>Crustacea</taxon>
        <taxon>Multicrustacea</taxon>
        <taxon>Malacostraca</taxon>
        <taxon>Eumalacostraca</taxon>
        <taxon>Eucarida</taxon>
        <taxon>Decapoda</taxon>
        <taxon>Pleocyemata</taxon>
        <taxon>Brachyura</taxon>
        <taxon>Eubrachyura</taxon>
        <taxon>Majoidea</taxon>
        <taxon>Majidae</taxon>
        <taxon>Chionoecetes</taxon>
    </lineage>
</organism>
<evidence type="ECO:0000313" key="2">
    <source>
        <dbReference type="EMBL" id="KAG0717405.1"/>
    </source>
</evidence>
<dbReference type="AlphaFoldDB" id="A0A8J5CPX8"/>
<sequence>MLPAASDAACSCLMSCSIVPCLSFCPACLACLLSSWCAFSCLPCAACLLPVGAHSICVENMLKLDIFIYVIKQDQYDDTTDTYIQFEMGQNSQRRGGLSPISAALSHQLAPRYSIFHQSVPVYSNQSAAVTATPTTNSYVLALPALGL</sequence>
<dbReference type="EMBL" id="JACEEZ010017653">
    <property type="protein sequence ID" value="KAG0717405.1"/>
    <property type="molecule type" value="Genomic_DNA"/>
</dbReference>